<keyword evidence="2" id="KW-0436">Ligase</keyword>
<dbReference type="Pfam" id="PF00501">
    <property type="entry name" value="AMP-binding"/>
    <property type="match status" value="1"/>
</dbReference>
<dbReference type="Gene3D" id="3.40.50.12780">
    <property type="entry name" value="N-terminal domain of ligase-like"/>
    <property type="match status" value="1"/>
</dbReference>
<dbReference type="InterPro" id="IPR042099">
    <property type="entry name" value="ANL_N_sf"/>
</dbReference>
<comment type="caution">
    <text evidence="5">The sequence shown here is derived from an EMBL/GenBank/DDBJ whole genome shotgun (WGS) entry which is preliminary data.</text>
</comment>
<evidence type="ECO:0000313" key="5">
    <source>
        <dbReference type="EMBL" id="ORB45441.1"/>
    </source>
</evidence>
<evidence type="ECO:0000256" key="2">
    <source>
        <dbReference type="ARBA" id="ARBA00022598"/>
    </source>
</evidence>
<evidence type="ECO:0000259" key="4">
    <source>
        <dbReference type="Pfam" id="PF13193"/>
    </source>
</evidence>
<evidence type="ECO:0000256" key="1">
    <source>
        <dbReference type="ARBA" id="ARBA00006432"/>
    </source>
</evidence>
<gene>
    <name evidence="5" type="ORF">BST39_04260</name>
</gene>
<dbReference type="PANTHER" id="PTHR43201:SF5">
    <property type="entry name" value="MEDIUM-CHAIN ACYL-COA LIGASE ACSF2, MITOCHONDRIAL"/>
    <property type="match status" value="1"/>
</dbReference>
<dbReference type="SUPFAM" id="SSF56801">
    <property type="entry name" value="Acetyl-CoA synthetase-like"/>
    <property type="match status" value="1"/>
</dbReference>
<dbReference type="AlphaFoldDB" id="A0A1X0IEZ0"/>
<reference evidence="5 6" key="1">
    <citation type="submission" date="2017-02" db="EMBL/GenBank/DDBJ databases">
        <title>The new phylogeny of genus Mycobacterium.</title>
        <authorList>
            <person name="Tortoli E."/>
            <person name="Trovato A."/>
            <person name="Cirillo D.M."/>
        </authorList>
    </citation>
    <scope>NUCLEOTIDE SEQUENCE [LARGE SCALE GENOMIC DNA]</scope>
    <source>
        <strain evidence="5 6">DSM 45000</strain>
    </source>
</reference>
<feature type="domain" description="AMP-dependent synthetase/ligase" evidence="3">
    <location>
        <begin position="66"/>
        <end position="398"/>
    </location>
</feature>
<dbReference type="GO" id="GO:0006631">
    <property type="term" value="P:fatty acid metabolic process"/>
    <property type="evidence" value="ECO:0007669"/>
    <property type="project" value="TreeGrafter"/>
</dbReference>
<dbReference type="InterPro" id="IPR025110">
    <property type="entry name" value="AMP-bd_C"/>
</dbReference>
<sequence length="552" mass="58875">MDWPTIDVDPDLAARYRSEGWWDGKTLPTLVAESLERSAVSTFRLHSRTRPWSGKLNDVASLGQLIAGGLKRRGIRPGDAVAFQLPNSVEAAAAFYGLAMLGAVLVPIAASAGCRDLSLVVRESRAKALFVTNWRDAPFDFETLGELCGRSPALESVVAVGDSSCPAGVVPFTALTSGPAEVGIAAVDAAAPAVIGWTSGSTDKPKGVILSHRALCAEVSSHIGPFTAFRKRPLASTSPIAHVTGMLLSVLAPAFAGHDIHLLDYWDASDVLKIMEEERVSAGSGVPLFLSSLLDHPSCTDSHRSLIDLSFLGGASVPPELILRASELGIVAVRAYGCTEHITISMCTPRDPLARRIRTDGRLCAGVEVRIVTDAGTGQPHGRPGEVLSRGPELFSGYTNPALNADAFLDGWFRTGDIGVLDDDGYLQILDRKKDIVIRAGMNISAAEIESVMISMPNVAEVAIVAEPHPRTGERAVAVIRTAPGLAVPTVEQLRAHLAQLGVAKYKWPEDIREIRGDFPRTPAGKIRKPDLRADLKRDQPIWVTGRGGLSV</sequence>
<dbReference type="InterPro" id="IPR000873">
    <property type="entry name" value="AMP-dep_synth/lig_dom"/>
</dbReference>
<dbReference type="Proteomes" id="UP000192513">
    <property type="component" value="Unassembled WGS sequence"/>
</dbReference>
<name>A0A1X0IEZ0_9MYCO</name>
<organism evidence="5 6">
    <name type="scientific">Mycobacterium paraseoulense</name>
    <dbReference type="NCBI Taxonomy" id="590652"/>
    <lineage>
        <taxon>Bacteria</taxon>
        <taxon>Bacillati</taxon>
        <taxon>Actinomycetota</taxon>
        <taxon>Actinomycetes</taxon>
        <taxon>Mycobacteriales</taxon>
        <taxon>Mycobacteriaceae</taxon>
        <taxon>Mycobacterium</taxon>
    </lineage>
</organism>
<dbReference type="Gene3D" id="3.30.300.30">
    <property type="match status" value="1"/>
</dbReference>
<evidence type="ECO:0000259" key="3">
    <source>
        <dbReference type="Pfam" id="PF00501"/>
    </source>
</evidence>
<keyword evidence="6" id="KW-1185">Reference proteome</keyword>
<accession>A0A1X0IEZ0</accession>
<dbReference type="RefSeq" id="WP_083169405.1">
    <property type="nucleotide sequence ID" value="NZ_AP022619.1"/>
</dbReference>
<dbReference type="EMBL" id="MVIE01000004">
    <property type="protein sequence ID" value="ORB45441.1"/>
    <property type="molecule type" value="Genomic_DNA"/>
</dbReference>
<comment type="similarity">
    <text evidence="1">Belongs to the ATP-dependent AMP-binding enzyme family.</text>
</comment>
<proteinExistence type="inferred from homology"/>
<dbReference type="Pfam" id="PF13193">
    <property type="entry name" value="AMP-binding_C"/>
    <property type="match status" value="1"/>
</dbReference>
<protein>
    <submittedName>
        <fullName evidence="5">AMP-binding protein</fullName>
    </submittedName>
</protein>
<dbReference type="STRING" id="590652.BST39_04260"/>
<evidence type="ECO:0000313" key="6">
    <source>
        <dbReference type="Proteomes" id="UP000192513"/>
    </source>
</evidence>
<feature type="domain" description="AMP-binding enzyme C-terminal" evidence="4">
    <location>
        <begin position="448"/>
        <end position="526"/>
    </location>
</feature>
<dbReference type="OrthoDB" id="9803968at2"/>
<dbReference type="GO" id="GO:0031956">
    <property type="term" value="F:medium-chain fatty acid-CoA ligase activity"/>
    <property type="evidence" value="ECO:0007669"/>
    <property type="project" value="TreeGrafter"/>
</dbReference>
<dbReference type="InterPro" id="IPR045851">
    <property type="entry name" value="AMP-bd_C_sf"/>
</dbReference>
<dbReference type="PANTHER" id="PTHR43201">
    <property type="entry name" value="ACYL-COA SYNTHETASE"/>
    <property type="match status" value="1"/>
</dbReference>